<reference evidence="1 2" key="1">
    <citation type="submission" date="2023-08" db="EMBL/GenBank/DDBJ databases">
        <authorList>
            <person name="Palmer J.M."/>
        </authorList>
    </citation>
    <scope>NUCLEOTIDE SEQUENCE [LARGE SCALE GENOMIC DNA]</scope>
    <source>
        <strain evidence="1 2">TWF481</strain>
    </source>
</reference>
<proteinExistence type="predicted"/>
<organism evidence="1 2">
    <name type="scientific">Arthrobotrys musiformis</name>
    <dbReference type="NCBI Taxonomy" id="47236"/>
    <lineage>
        <taxon>Eukaryota</taxon>
        <taxon>Fungi</taxon>
        <taxon>Dikarya</taxon>
        <taxon>Ascomycota</taxon>
        <taxon>Pezizomycotina</taxon>
        <taxon>Orbiliomycetes</taxon>
        <taxon>Orbiliales</taxon>
        <taxon>Orbiliaceae</taxon>
        <taxon>Arthrobotrys</taxon>
    </lineage>
</organism>
<comment type="caution">
    <text evidence="1">The sequence shown here is derived from an EMBL/GenBank/DDBJ whole genome shotgun (WGS) entry which is preliminary data.</text>
</comment>
<dbReference type="Gene3D" id="3.80.10.10">
    <property type="entry name" value="Ribonuclease Inhibitor"/>
    <property type="match status" value="1"/>
</dbReference>
<dbReference type="SUPFAM" id="SSF52047">
    <property type="entry name" value="RNI-like"/>
    <property type="match status" value="1"/>
</dbReference>
<accession>A0AAV9VU04</accession>
<evidence type="ECO:0000313" key="2">
    <source>
        <dbReference type="Proteomes" id="UP001370758"/>
    </source>
</evidence>
<gene>
    <name evidence="1" type="ORF">TWF481_002302</name>
</gene>
<protein>
    <recommendedName>
        <fullName evidence="3">F-box domain-containing protein</fullName>
    </recommendedName>
</protein>
<dbReference type="EMBL" id="JAVHJL010000011">
    <property type="protein sequence ID" value="KAK6496277.1"/>
    <property type="molecule type" value="Genomic_DNA"/>
</dbReference>
<sequence>MAKITTLPTELLAHIIDELTITDPKRGYIHPPSRRDLKSLSHTCKLFFTLCFKPRMRHTPVLLTTFGVGVFKSGLAAGRGGDVVFIKVTSTGDGTDQSPLMELLSSLTLFPNTKHTSITYQTPLSLEPTIFTKILTTLPKNLTSLNLSITIPPSSSTTHQPPLPAPLPTITTLTITTNHPIHIQTLHRLPPLFPNLKNLSITFPESSLSQNDWSLNTSHCTPLKRLKKLEHITLPWPRSTRSEDPEVLAQLFLSLLSTPERDGIERLDNVEFYGEWVGQDGMLYDNRIIISYTKDRDGKWEYEFDGELIEGEEEVFGSDWDEEEE</sequence>
<dbReference type="InterPro" id="IPR032675">
    <property type="entry name" value="LRR_dom_sf"/>
</dbReference>
<evidence type="ECO:0000313" key="1">
    <source>
        <dbReference type="EMBL" id="KAK6496277.1"/>
    </source>
</evidence>
<dbReference type="AlphaFoldDB" id="A0AAV9VU04"/>
<evidence type="ECO:0008006" key="3">
    <source>
        <dbReference type="Google" id="ProtNLM"/>
    </source>
</evidence>
<keyword evidence="2" id="KW-1185">Reference proteome</keyword>
<dbReference type="Proteomes" id="UP001370758">
    <property type="component" value="Unassembled WGS sequence"/>
</dbReference>
<name>A0AAV9VU04_9PEZI</name>